<sequence length="93" mass="10768">MGIRSALKKELMNPDAKGLMTADDVRSYLQKNLARMKDKSAQQFNIIARFNAHHSKVQSGLPAQERALVYERHRLFKEVLYPKSAVQKWLNQL</sequence>
<dbReference type="STRING" id="1859457.BET10_17575"/>
<accession>A0A1S1MMS8</accession>
<evidence type="ECO:0000313" key="1">
    <source>
        <dbReference type="EMBL" id="OHU89425.1"/>
    </source>
</evidence>
<protein>
    <submittedName>
        <fullName evidence="1">Uncharacterized protein</fullName>
    </submittedName>
</protein>
<organism evidence="1 2">
    <name type="scientific">Pseudoalteromonas amylolytica</name>
    <dbReference type="NCBI Taxonomy" id="1859457"/>
    <lineage>
        <taxon>Bacteria</taxon>
        <taxon>Pseudomonadati</taxon>
        <taxon>Pseudomonadota</taxon>
        <taxon>Gammaproteobacteria</taxon>
        <taxon>Alteromonadales</taxon>
        <taxon>Pseudoalteromonadaceae</taxon>
        <taxon>Pseudoalteromonas</taxon>
    </lineage>
</organism>
<dbReference type="Proteomes" id="UP000179786">
    <property type="component" value="Unassembled WGS sequence"/>
</dbReference>
<keyword evidence="2" id="KW-1185">Reference proteome</keyword>
<gene>
    <name evidence="1" type="ORF">BET10_17575</name>
</gene>
<dbReference type="RefSeq" id="WP_070986552.1">
    <property type="nucleotide sequence ID" value="NZ_MKJU01000029.1"/>
</dbReference>
<reference evidence="1 2" key="1">
    <citation type="submission" date="2016-09" db="EMBL/GenBank/DDBJ databases">
        <title>Pseudoalteromonas amylolytica sp. nov., isolated from the surface seawater.</title>
        <authorList>
            <person name="Wu Y.-H."/>
            <person name="Cheng H."/>
            <person name="Jin X.-B."/>
            <person name="Wang C.-S."/>
            <person name="Xu X.-W."/>
        </authorList>
    </citation>
    <scope>NUCLEOTIDE SEQUENCE [LARGE SCALE GENOMIC DNA]</scope>
    <source>
        <strain evidence="1 2">JW1</strain>
    </source>
</reference>
<proteinExistence type="predicted"/>
<name>A0A1S1MMS8_9GAMM</name>
<comment type="caution">
    <text evidence="1">The sequence shown here is derived from an EMBL/GenBank/DDBJ whole genome shotgun (WGS) entry which is preliminary data.</text>
</comment>
<dbReference type="AlphaFoldDB" id="A0A1S1MMS8"/>
<dbReference type="EMBL" id="MKJU01000029">
    <property type="protein sequence ID" value="OHU89425.1"/>
    <property type="molecule type" value="Genomic_DNA"/>
</dbReference>
<dbReference type="OrthoDB" id="6313304at2"/>
<evidence type="ECO:0000313" key="2">
    <source>
        <dbReference type="Proteomes" id="UP000179786"/>
    </source>
</evidence>